<evidence type="ECO:0000313" key="4">
    <source>
        <dbReference type="Proteomes" id="UP000198611"/>
    </source>
</evidence>
<dbReference type="GO" id="GO:0016757">
    <property type="term" value="F:glycosyltransferase activity"/>
    <property type="evidence" value="ECO:0007669"/>
    <property type="project" value="InterPro"/>
</dbReference>
<dbReference type="Pfam" id="PF13439">
    <property type="entry name" value="Glyco_transf_4"/>
    <property type="match status" value="1"/>
</dbReference>
<protein>
    <submittedName>
        <fullName evidence="3">Glycosyltransferase involved in cell wall bisynthesis</fullName>
    </submittedName>
</protein>
<proteinExistence type="predicted"/>
<dbReference type="InterPro" id="IPR028098">
    <property type="entry name" value="Glyco_trans_4-like_N"/>
</dbReference>
<accession>A0A1I1RAV3</accession>
<dbReference type="InterPro" id="IPR050194">
    <property type="entry name" value="Glycosyltransferase_grp1"/>
</dbReference>
<dbReference type="CDD" id="cd03814">
    <property type="entry name" value="GT4-like"/>
    <property type="match status" value="1"/>
</dbReference>
<feature type="domain" description="Glycosyl transferase family 1" evidence="1">
    <location>
        <begin position="196"/>
        <end position="356"/>
    </location>
</feature>
<dbReference type="Proteomes" id="UP000198611">
    <property type="component" value="Unassembled WGS sequence"/>
</dbReference>
<sequence>MTEVAHSLRVELITETWAPEINGVARTLETLVNGLRARGHRVGVVRPRHQGGTDSHGPAELLVPGMGLPGYPGVRLGLPAGRELRRRWAEARPDVIYIATEGPLGHSALRQARRLGIPVVAGFHTNFDAYSGHYHMGLLRRPVEAYLRRFHNRATTTLVPSAEGRERLIQRGFQRLALLGRGVDTELFDPRRRSQALRAEWGAGPETPVALHVGRIAPEKNIEGLISAFRAIRQRVPECALVVVGNGPATERLATALPELILTGPRTGGDLARHYASGDLFVFPSRTETFGNVVTEAMASGLAVVAFNRAAAGRYLRDGVNGRLVEPEDDTGFNTAAAELAADPGARARMGQAARETAQGIGWEAVIEEFEVRLGAAINSSDGRAA</sequence>
<dbReference type="EMBL" id="FOMJ01000004">
    <property type="protein sequence ID" value="SFD31516.1"/>
    <property type="molecule type" value="Genomic_DNA"/>
</dbReference>
<feature type="domain" description="Glycosyltransferase subfamily 4-like N-terminal" evidence="2">
    <location>
        <begin position="21"/>
        <end position="186"/>
    </location>
</feature>
<keyword evidence="4" id="KW-1185">Reference proteome</keyword>
<name>A0A1I1RAV3_9GAMM</name>
<dbReference type="Gene3D" id="3.40.50.2000">
    <property type="entry name" value="Glycogen Phosphorylase B"/>
    <property type="match status" value="2"/>
</dbReference>
<evidence type="ECO:0000259" key="1">
    <source>
        <dbReference type="Pfam" id="PF00534"/>
    </source>
</evidence>
<dbReference type="SUPFAM" id="SSF53756">
    <property type="entry name" value="UDP-Glycosyltransferase/glycogen phosphorylase"/>
    <property type="match status" value="1"/>
</dbReference>
<dbReference type="Pfam" id="PF00534">
    <property type="entry name" value="Glycos_transf_1"/>
    <property type="match status" value="1"/>
</dbReference>
<dbReference type="PANTHER" id="PTHR45947:SF3">
    <property type="entry name" value="SULFOQUINOVOSYL TRANSFERASE SQD2"/>
    <property type="match status" value="1"/>
</dbReference>
<gene>
    <name evidence="3" type="ORF">SAMN05660831_01392</name>
</gene>
<keyword evidence="3" id="KW-0808">Transferase</keyword>
<evidence type="ECO:0000259" key="2">
    <source>
        <dbReference type="Pfam" id="PF13439"/>
    </source>
</evidence>
<dbReference type="OrthoDB" id="9802525at2"/>
<evidence type="ECO:0000313" key="3">
    <source>
        <dbReference type="EMBL" id="SFD31516.1"/>
    </source>
</evidence>
<reference evidence="3 4" key="1">
    <citation type="submission" date="2016-10" db="EMBL/GenBank/DDBJ databases">
        <authorList>
            <person name="de Groot N.N."/>
        </authorList>
    </citation>
    <scope>NUCLEOTIDE SEQUENCE [LARGE SCALE GENOMIC DNA]</scope>
    <source>
        <strain evidence="3 4">HL3</strain>
    </source>
</reference>
<dbReference type="AlphaFoldDB" id="A0A1I1RAV3"/>
<dbReference type="InterPro" id="IPR001296">
    <property type="entry name" value="Glyco_trans_1"/>
</dbReference>
<dbReference type="RefSeq" id="WP_093428042.1">
    <property type="nucleotide sequence ID" value="NZ_FOMJ01000004.1"/>
</dbReference>
<dbReference type="STRING" id="1123397.SAMN05660831_01392"/>
<organism evidence="3 4">
    <name type="scientific">Thiohalospira halophila DSM 15071</name>
    <dbReference type="NCBI Taxonomy" id="1123397"/>
    <lineage>
        <taxon>Bacteria</taxon>
        <taxon>Pseudomonadati</taxon>
        <taxon>Pseudomonadota</taxon>
        <taxon>Gammaproteobacteria</taxon>
        <taxon>Thiohalospirales</taxon>
        <taxon>Thiohalospiraceae</taxon>
        <taxon>Thiohalospira</taxon>
    </lineage>
</organism>
<dbReference type="PANTHER" id="PTHR45947">
    <property type="entry name" value="SULFOQUINOVOSYL TRANSFERASE SQD2"/>
    <property type="match status" value="1"/>
</dbReference>